<gene>
    <name evidence="1" type="primary">AlNc14C202G8714</name>
    <name evidence="1" type="ORF">ALNC14_098070</name>
</gene>
<dbReference type="AlphaFoldDB" id="F0WQQ4"/>
<reference evidence="1" key="1">
    <citation type="journal article" date="2011" name="PLoS Biol.">
        <title>Gene gain and loss during evolution of obligate parasitism in the white rust pathogen of Arabidopsis thaliana.</title>
        <authorList>
            <person name="Kemen E."/>
            <person name="Gardiner A."/>
            <person name="Schultz-Larsen T."/>
            <person name="Kemen A.C."/>
            <person name="Balmuth A.L."/>
            <person name="Robert-Seilaniantz A."/>
            <person name="Bailey K."/>
            <person name="Holub E."/>
            <person name="Studholme D.J."/>
            <person name="Maclean D."/>
            <person name="Jones J.D."/>
        </authorList>
    </citation>
    <scope>NUCLEOTIDE SEQUENCE</scope>
</reference>
<proteinExistence type="predicted"/>
<dbReference type="HOGENOM" id="CLU_167196_0_0_1"/>
<protein>
    <submittedName>
        <fullName evidence="1">AlNc14C202G8714 protein</fullName>
    </submittedName>
</protein>
<organism evidence="1">
    <name type="scientific">Albugo laibachii Nc14</name>
    <dbReference type="NCBI Taxonomy" id="890382"/>
    <lineage>
        <taxon>Eukaryota</taxon>
        <taxon>Sar</taxon>
        <taxon>Stramenopiles</taxon>
        <taxon>Oomycota</taxon>
        <taxon>Peronosporomycetes</taxon>
        <taxon>Albuginales</taxon>
        <taxon>Albuginaceae</taxon>
        <taxon>Albugo</taxon>
    </lineage>
</organism>
<dbReference type="EMBL" id="FR824247">
    <property type="protein sequence ID" value="CCA23663.1"/>
    <property type="molecule type" value="Genomic_DNA"/>
</dbReference>
<sequence length="127" mass="14290">MTLSLLLINRVSAFDSYPARKTNHCVTSAELEERLLLCICQCEQYKLIAVTGATIQAKVDKIRSVLVIPTLDKSAKLNALIISPGWHSKFQIPHRLTSKRVYGKEAYVSRAEVEKVRSALQDLTRGY</sequence>
<accession>F0WQQ4</accession>
<evidence type="ECO:0000313" key="1">
    <source>
        <dbReference type="EMBL" id="CCA23663.1"/>
    </source>
</evidence>
<reference evidence="1" key="2">
    <citation type="submission" date="2011-02" db="EMBL/GenBank/DDBJ databases">
        <authorList>
            <person name="MacLean D."/>
        </authorList>
    </citation>
    <scope>NUCLEOTIDE SEQUENCE</scope>
</reference>
<dbReference type="Gene3D" id="1.10.10.60">
    <property type="entry name" value="Homeodomain-like"/>
    <property type="match status" value="1"/>
</dbReference>
<name>F0WQQ4_9STRA</name>